<evidence type="ECO:0000313" key="3">
    <source>
        <dbReference type="EMBL" id="CAG5121320.1"/>
    </source>
</evidence>
<name>A0A8S3Z159_9EUPU</name>
<dbReference type="PANTHER" id="PTHR11177">
    <property type="entry name" value="CHITINASE"/>
    <property type="match status" value="1"/>
</dbReference>
<evidence type="ECO:0000313" key="4">
    <source>
        <dbReference type="Proteomes" id="UP000678393"/>
    </source>
</evidence>
<gene>
    <name evidence="3" type="ORF">CUNI_LOCUS6878</name>
</gene>
<sequence length="179" mass="19626">MAYDYHGLWENVTGLGSPLDAPEGDLLNVRSTMNYYLQHGASKEKLIVGLGVYARTWSLIPESTYTGVGAPAVAGGIAGMYTREPGVLAHYEVCNLLKNGYTAQLDPQGKVMYAYKGNQWVTYEDRETIGFKLNYILENDFGGAMIWSLDHDDFTGSFCQEGVNPLITVISGTLINAPE</sequence>
<dbReference type="SUPFAM" id="SSF51445">
    <property type="entry name" value="(Trans)glycosidases"/>
    <property type="match status" value="1"/>
</dbReference>
<dbReference type="InterPro" id="IPR017853">
    <property type="entry name" value="GH"/>
</dbReference>
<dbReference type="Pfam" id="PF00704">
    <property type="entry name" value="Glyco_hydro_18"/>
    <property type="match status" value="1"/>
</dbReference>
<dbReference type="InterPro" id="IPR050314">
    <property type="entry name" value="Glycosyl_Hydrlase_18"/>
</dbReference>
<dbReference type="InterPro" id="IPR029070">
    <property type="entry name" value="Chitinase_insertion_sf"/>
</dbReference>
<dbReference type="AlphaFoldDB" id="A0A8S3Z159"/>
<dbReference type="GO" id="GO:0005975">
    <property type="term" value="P:carbohydrate metabolic process"/>
    <property type="evidence" value="ECO:0007669"/>
    <property type="project" value="InterPro"/>
</dbReference>
<reference evidence="3" key="1">
    <citation type="submission" date="2021-04" db="EMBL/GenBank/DDBJ databases">
        <authorList>
            <consortium name="Molecular Ecology Group"/>
        </authorList>
    </citation>
    <scope>NUCLEOTIDE SEQUENCE</scope>
</reference>
<dbReference type="SUPFAM" id="SSF54556">
    <property type="entry name" value="Chitinase insertion domain"/>
    <property type="match status" value="1"/>
</dbReference>
<dbReference type="PANTHER" id="PTHR11177:SF317">
    <property type="entry name" value="CHITINASE 12-RELATED"/>
    <property type="match status" value="1"/>
</dbReference>
<protein>
    <recommendedName>
        <fullName evidence="2">GH18 domain-containing protein</fullName>
    </recommendedName>
</protein>
<dbReference type="Gene3D" id="3.10.50.10">
    <property type="match status" value="1"/>
</dbReference>
<comment type="caution">
    <text evidence="3">The sequence shown here is derived from an EMBL/GenBank/DDBJ whole genome shotgun (WGS) entry which is preliminary data.</text>
</comment>
<dbReference type="GO" id="GO:0005576">
    <property type="term" value="C:extracellular region"/>
    <property type="evidence" value="ECO:0007669"/>
    <property type="project" value="TreeGrafter"/>
</dbReference>
<dbReference type="PROSITE" id="PS51910">
    <property type="entry name" value="GH18_2"/>
    <property type="match status" value="1"/>
</dbReference>
<dbReference type="OrthoDB" id="6130020at2759"/>
<dbReference type="GO" id="GO:0004568">
    <property type="term" value="F:chitinase activity"/>
    <property type="evidence" value="ECO:0007669"/>
    <property type="project" value="TreeGrafter"/>
</dbReference>
<organism evidence="3 4">
    <name type="scientific">Candidula unifasciata</name>
    <dbReference type="NCBI Taxonomy" id="100452"/>
    <lineage>
        <taxon>Eukaryota</taxon>
        <taxon>Metazoa</taxon>
        <taxon>Spiralia</taxon>
        <taxon>Lophotrochozoa</taxon>
        <taxon>Mollusca</taxon>
        <taxon>Gastropoda</taxon>
        <taxon>Heterobranchia</taxon>
        <taxon>Euthyneura</taxon>
        <taxon>Panpulmonata</taxon>
        <taxon>Eupulmonata</taxon>
        <taxon>Stylommatophora</taxon>
        <taxon>Helicina</taxon>
        <taxon>Helicoidea</taxon>
        <taxon>Geomitridae</taxon>
        <taxon>Candidula</taxon>
    </lineage>
</organism>
<dbReference type="Gene3D" id="3.20.20.80">
    <property type="entry name" value="Glycosidases"/>
    <property type="match status" value="1"/>
</dbReference>
<dbReference type="GO" id="GO:0006032">
    <property type="term" value="P:chitin catabolic process"/>
    <property type="evidence" value="ECO:0007669"/>
    <property type="project" value="TreeGrafter"/>
</dbReference>
<dbReference type="InterPro" id="IPR001223">
    <property type="entry name" value="Glyco_hydro18_cat"/>
</dbReference>
<evidence type="ECO:0000259" key="2">
    <source>
        <dbReference type="PROSITE" id="PS51910"/>
    </source>
</evidence>
<proteinExistence type="predicted"/>
<dbReference type="Proteomes" id="UP000678393">
    <property type="component" value="Unassembled WGS sequence"/>
</dbReference>
<dbReference type="EMBL" id="CAJHNH020001063">
    <property type="protein sequence ID" value="CAG5121320.1"/>
    <property type="molecule type" value="Genomic_DNA"/>
</dbReference>
<dbReference type="GO" id="GO:0008061">
    <property type="term" value="F:chitin binding"/>
    <property type="evidence" value="ECO:0007669"/>
    <property type="project" value="TreeGrafter"/>
</dbReference>
<feature type="domain" description="GH18" evidence="2">
    <location>
        <begin position="1"/>
        <end position="177"/>
    </location>
</feature>
<keyword evidence="4" id="KW-1185">Reference proteome</keyword>
<evidence type="ECO:0000256" key="1">
    <source>
        <dbReference type="ARBA" id="ARBA00023157"/>
    </source>
</evidence>
<dbReference type="FunFam" id="3.10.50.10:FF:000001">
    <property type="entry name" value="Chitinase 3-like 1"/>
    <property type="match status" value="1"/>
</dbReference>
<keyword evidence="1" id="KW-1015">Disulfide bond</keyword>
<accession>A0A8S3Z159</accession>